<name>A0A834LN67_RHOSS</name>
<dbReference type="AlphaFoldDB" id="A0A834LN67"/>
<evidence type="ECO:0000313" key="3">
    <source>
        <dbReference type="Proteomes" id="UP000626092"/>
    </source>
</evidence>
<proteinExistence type="predicted"/>
<gene>
    <name evidence="2" type="ORF">RHSIM_Rhsim06G0025900</name>
</gene>
<feature type="compositionally biased region" description="Basic and acidic residues" evidence="1">
    <location>
        <begin position="1"/>
        <end position="10"/>
    </location>
</feature>
<protein>
    <submittedName>
        <fullName evidence="2">Uncharacterized protein</fullName>
    </submittedName>
</protein>
<dbReference type="EMBL" id="WJXA01000006">
    <property type="protein sequence ID" value="KAF7141180.1"/>
    <property type="molecule type" value="Genomic_DNA"/>
</dbReference>
<feature type="compositionally biased region" description="Polar residues" evidence="1">
    <location>
        <begin position="38"/>
        <end position="52"/>
    </location>
</feature>
<sequence>METTKRKEEESPQWAPSQTPPPSSTRRTRRLTHPGCQVLTSSSKNSRTTSPGRTNIILKSYFFSTKKFRTTFTDCATIQANSPETNVAFTASVAMNGLNRTIAVAVKLNRQ</sequence>
<accession>A0A834LN67</accession>
<evidence type="ECO:0000256" key="1">
    <source>
        <dbReference type="SAM" id="MobiDB-lite"/>
    </source>
</evidence>
<organism evidence="2 3">
    <name type="scientific">Rhododendron simsii</name>
    <name type="common">Sims's rhododendron</name>
    <dbReference type="NCBI Taxonomy" id="118357"/>
    <lineage>
        <taxon>Eukaryota</taxon>
        <taxon>Viridiplantae</taxon>
        <taxon>Streptophyta</taxon>
        <taxon>Embryophyta</taxon>
        <taxon>Tracheophyta</taxon>
        <taxon>Spermatophyta</taxon>
        <taxon>Magnoliopsida</taxon>
        <taxon>eudicotyledons</taxon>
        <taxon>Gunneridae</taxon>
        <taxon>Pentapetalae</taxon>
        <taxon>asterids</taxon>
        <taxon>Ericales</taxon>
        <taxon>Ericaceae</taxon>
        <taxon>Ericoideae</taxon>
        <taxon>Rhodoreae</taxon>
        <taxon>Rhododendron</taxon>
    </lineage>
</organism>
<comment type="caution">
    <text evidence="2">The sequence shown here is derived from an EMBL/GenBank/DDBJ whole genome shotgun (WGS) entry which is preliminary data.</text>
</comment>
<dbReference type="OrthoDB" id="10637351at2759"/>
<dbReference type="Proteomes" id="UP000626092">
    <property type="component" value="Unassembled WGS sequence"/>
</dbReference>
<feature type="region of interest" description="Disordered" evidence="1">
    <location>
        <begin position="1"/>
        <end position="52"/>
    </location>
</feature>
<reference evidence="2" key="1">
    <citation type="submission" date="2019-11" db="EMBL/GenBank/DDBJ databases">
        <authorList>
            <person name="Liu Y."/>
            <person name="Hou J."/>
            <person name="Li T.-Q."/>
            <person name="Guan C.-H."/>
            <person name="Wu X."/>
            <person name="Wu H.-Z."/>
            <person name="Ling F."/>
            <person name="Zhang R."/>
            <person name="Shi X.-G."/>
            <person name="Ren J.-P."/>
            <person name="Chen E.-F."/>
            <person name="Sun J.-M."/>
        </authorList>
    </citation>
    <scope>NUCLEOTIDE SEQUENCE</scope>
    <source>
        <strain evidence="2">Adult_tree_wgs_1</strain>
        <tissue evidence="2">Leaves</tissue>
    </source>
</reference>
<keyword evidence="3" id="KW-1185">Reference proteome</keyword>
<evidence type="ECO:0000313" key="2">
    <source>
        <dbReference type="EMBL" id="KAF7141180.1"/>
    </source>
</evidence>